<comment type="caution">
    <text evidence="1">The sequence shown here is derived from an EMBL/GenBank/DDBJ whole genome shotgun (WGS) entry which is preliminary data.</text>
</comment>
<sequence>MSQITIRINGTGVESFGGTVDFDTYKYFEDNDIDLEEYVEDIEFGNDNLDIPEQYNFGCNGIEEIDNLWHINGAYLDIHHNEIEVIDSDENQIWKSSLTFEALKEKGVQLESDGDFDDIVNELPEETAVMVGRKVANGVIFEVEIEVSKDFDATKLVIYLHEDDGQDIIKRMEYDGEIIEDESSSSDGKSQEYSWFIR</sequence>
<organism evidence="1 2">
    <name type="scientific">Psychrobacter sanguinis</name>
    <dbReference type="NCBI Taxonomy" id="861445"/>
    <lineage>
        <taxon>Bacteria</taxon>
        <taxon>Pseudomonadati</taxon>
        <taxon>Pseudomonadota</taxon>
        <taxon>Gammaproteobacteria</taxon>
        <taxon>Moraxellales</taxon>
        <taxon>Moraxellaceae</taxon>
        <taxon>Psychrobacter</taxon>
    </lineage>
</organism>
<dbReference type="EMBL" id="WFKQ01000018">
    <property type="protein sequence ID" value="MUG33460.1"/>
    <property type="molecule type" value="Genomic_DNA"/>
</dbReference>
<dbReference type="Proteomes" id="UP000442109">
    <property type="component" value="Unassembled WGS sequence"/>
</dbReference>
<evidence type="ECO:0000313" key="2">
    <source>
        <dbReference type="Proteomes" id="UP000442109"/>
    </source>
</evidence>
<accession>A0A844M418</accession>
<protein>
    <submittedName>
        <fullName evidence="1">Uncharacterized protein</fullName>
    </submittedName>
</protein>
<proteinExistence type="predicted"/>
<evidence type="ECO:0000313" key="1">
    <source>
        <dbReference type="EMBL" id="MUG33460.1"/>
    </source>
</evidence>
<dbReference type="RefSeq" id="WP_155587794.1">
    <property type="nucleotide sequence ID" value="NZ_WFKQ01000018.1"/>
</dbReference>
<reference evidence="1 2" key="1">
    <citation type="journal article" date="2019" name="PLoS ONE">
        <title>Pup mortality in New Zealand sea lions (Phocarctos hookeri) at Enderby Island, Auckland Islands, 2013-18.</title>
        <authorList>
            <person name="Michael S.A."/>
            <person name="Hayman D.T.S."/>
            <person name="Gray R."/>
            <person name="Zhang J."/>
            <person name="Rogers L."/>
            <person name="Roe W.D."/>
        </authorList>
    </citation>
    <scope>NUCLEOTIDE SEQUENCE [LARGE SCALE GENOMIC DNA]</scope>
    <source>
        <strain evidence="1 2">SM868</strain>
    </source>
</reference>
<gene>
    <name evidence="1" type="ORF">GB996_11770</name>
</gene>
<name>A0A844M418_9GAMM</name>
<keyword evidence="2" id="KW-1185">Reference proteome</keyword>
<dbReference type="OrthoDB" id="6658913at2"/>
<dbReference type="AlphaFoldDB" id="A0A844M418"/>